<name>A0ABW0I2K8_9BACL</name>
<dbReference type="RefSeq" id="WP_378139437.1">
    <property type="nucleotide sequence ID" value="NZ_JBHSMI010000067.1"/>
</dbReference>
<reference evidence="2" key="1">
    <citation type="journal article" date="2019" name="Int. J. Syst. Evol. Microbiol.">
        <title>The Global Catalogue of Microorganisms (GCM) 10K type strain sequencing project: providing services to taxonomists for standard genome sequencing and annotation.</title>
        <authorList>
            <consortium name="The Broad Institute Genomics Platform"/>
            <consortium name="The Broad Institute Genome Sequencing Center for Infectious Disease"/>
            <person name="Wu L."/>
            <person name="Ma J."/>
        </authorList>
    </citation>
    <scope>NUCLEOTIDE SEQUENCE [LARGE SCALE GENOMIC DNA]</scope>
    <source>
        <strain evidence="2">CGMCC 1.18575</strain>
    </source>
</reference>
<protein>
    <submittedName>
        <fullName evidence="1">Uncharacterized protein</fullName>
    </submittedName>
</protein>
<evidence type="ECO:0000313" key="2">
    <source>
        <dbReference type="Proteomes" id="UP001596113"/>
    </source>
</evidence>
<sequence length="85" mass="10031">MGDPSSDLVMAWNFFDDNSRQIYLNRMNLGEDTINRARGWALWKALISYQWNEKGSELSNWGKRVLDVIVRDSGVRYVFSTFHRE</sequence>
<evidence type="ECO:0000313" key="1">
    <source>
        <dbReference type="EMBL" id="MFC5407089.1"/>
    </source>
</evidence>
<dbReference type="Proteomes" id="UP001596113">
    <property type="component" value="Unassembled WGS sequence"/>
</dbReference>
<comment type="caution">
    <text evidence="1">The sequence shown here is derived from an EMBL/GenBank/DDBJ whole genome shotgun (WGS) entry which is preliminary data.</text>
</comment>
<accession>A0ABW0I2K8</accession>
<proteinExistence type="predicted"/>
<organism evidence="1 2">
    <name type="scientific">Cohnella soli</name>
    <dbReference type="NCBI Taxonomy" id="425005"/>
    <lineage>
        <taxon>Bacteria</taxon>
        <taxon>Bacillati</taxon>
        <taxon>Bacillota</taxon>
        <taxon>Bacilli</taxon>
        <taxon>Bacillales</taxon>
        <taxon>Paenibacillaceae</taxon>
        <taxon>Cohnella</taxon>
    </lineage>
</organism>
<gene>
    <name evidence="1" type="ORF">ACFPOF_30555</name>
</gene>
<keyword evidence="2" id="KW-1185">Reference proteome</keyword>
<dbReference type="EMBL" id="JBHSMI010000067">
    <property type="protein sequence ID" value="MFC5407089.1"/>
    <property type="molecule type" value="Genomic_DNA"/>
</dbReference>